<protein>
    <recommendedName>
        <fullName evidence="1">TniQ domain-containing protein</fullName>
    </recommendedName>
</protein>
<proteinExistence type="predicted"/>
<sequence length="315" mass="34445">MAEEEPVRRLGVVPVPFPGEAFVSWVDTVAASLRVSRAAALGALGLPGSARFSTHQFHLSPEHLEGLQRRTGLRPAQVERMLFAFYAPTALPQLALDNGRVDQGARVSHPWLRRDHSAVCPLCVEASGGRWLLAWRLRWTFLCADHLVYLVDRCPRCGLRLYWRLEATGAGQRTHCVRPAARNGRGGRRLGTTVCGFPVAEMPALPVGDEEAVHVQRRVQALLTPADASHNETSRRLLQQFVLTIRDVAHRRSLAGLLDGMESGVIRAVYETQGQPWQPPLSWTLENGSPAAVSALVRIAARSVLSDGSEAGTLG</sequence>
<dbReference type="AlphaFoldDB" id="A0A919EP24"/>
<gene>
    <name evidence="2" type="ORF">GCM10017667_39400</name>
</gene>
<comment type="caution">
    <text evidence="2">The sequence shown here is derived from an EMBL/GenBank/DDBJ whole genome shotgun (WGS) entry which is preliminary data.</text>
</comment>
<dbReference type="Pfam" id="PF06527">
    <property type="entry name" value="TniQ"/>
    <property type="match status" value="1"/>
</dbReference>
<dbReference type="EMBL" id="BNBE01000002">
    <property type="protein sequence ID" value="GHG04904.1"/>
    <property type="molecule type" value="Genomic_DNA"/>
</dbReference>
<evidence type="ECO:0000259" key="1">
    <source>
        <dbReference type="Pfam" id="PF06527"/>
    </source>
</evidence>
<keyword evidence="3" id="KW-1185">Reference proteome</keyword>
<organism evidence="2 3">
    <name type="scientific">Streptomyces filamentosus</name>
    <name type="common">Streptomyces roseosporus</name>
    <dbReference type="NCBI Taxonomy" id="67294"/>
    <lineage>
        <taxon>Bacteria</taxon>
        <taxon>Bacillati</taxon>
        <taxon>Actinomycetota</taxon>
        <taxon>Actinomycetes</taxon>
        <taxon>Kitasatosporales</taxon>
        <taxon>Streptomycetaceae</taxon>
        <taxon>Streptomyces</taxon>
    </lineage>
</organism>
<feature type="domain" description="TniQ" evidence="1">
    <location>
        <begin position="13"/>
        <end position="150"/>
    </location>
</feature>
<accession>A0A919EP24</accession>
<name>A0A919EP24_STRFL</name>
<dbReference type="RefSeq" id="WP_190042400.1">
    <property type="nucleotide sequence ID" value="NZ_BNBE01000002.1"/>
</dbReference>
<dbReference type="InterPro" id="IPR009492">
    <property type="entry name" value="TniQ"/>
</dbReference>
<dbReference type="Proteomes" id="UP000632849">
    <property type="component" value="Unassembled WGS sequence"/>
</dbReference>
<reference evidence="2" key="1">
    <citation type="journal article" date="2014" name="Int. J. Syst. Evol. Microbiol.">
        <title>Complete genome sequence of Corynebacterium casei LMG S-19264T (=DSM 44701T), isolated from a smear-ripened cheese.</title>
        <authorList>
            <consortium name="US DOE Joint Genome Institute (JGI-PGF)"/>
            <person name="Walter F."/>
            <person name="Albersmeier A."/>
            <person name="Kalinowski J."/>
            <person name="Ruckert C."/>
        </authorList>
    </citation>
    <scope>NUCLEOTIDE SEQUENCE</scope>
    <source>
        <strain evidence="2">JCM 4122</strain>
    </source>
</reference>
<reference evidence="2" key="2">
    <citation type="submission" date="2020-09" db="EMBL/GenBank/DDBJ databases">
        <authorList>
            <person name="Sun Q."/>
            <person name="Ohkuma M."/>
        </authorList>
    </citation>
    <scope>NUCLEOTIDE SEQUENCE</scope>
    <source>
        <strain evidence="2">JCM 4122</strain>
    </source>
</reference>
<evidence type="ECO:0000313" key="2">
    <source>
        <dbReference type="EMBL" id="GHG04904.1"/>
    </source>
</evidence>
<evidence type="ECO:0000313" key="3">
    <source>
        <dbReference type="Proteomes" id="UP000632849"/>
    </source>
</evidence>